<keyword evidence="2" id="KW-1185">Reference proteome</keyword>
<organism evidence="1 2">
    <name type="scientific">Rhodnius prolixus</name>
    <name type="common">Triatomid bug</name>
    <dbReference type="NCBI Taxonomy" id="13249"/>
    <lineage>
        <taxon>Eukaryota</taxon>
        <taxon>Metazoa</taxon>
        <taxon>Ecdysozoa</taxon>
        <taxon>Arthropoda</taxon>
        <taxon>Hexapoda</taxon>
        <taxon>Insecta</taxon>
        <taxon>Pterygota</taxon>
        <taxon>Neoptera</taxon>
        <taxon>Paraneoptera</taxon>
        <taxon>Hemiptera</taxon>
        <taxon>Heteroptera</taxon>
        <taxon>Panheteroptera</taxon>
        <taxon>Cimicomorpha</taxon>
        <taxon>Reduviidae</taxon>
        <taxon>Triatominae</taxon>
        <taxon>Rhodnius</taxon>
    </lineage>
</organism>
<dbReference type="EnsemblMetazoa" id="RPRC003091-RA">
    <property type="protein sequence ID" value="RPRC003091-PA"/>
    <property type="gene ID" value="RPRC003091"/>
</dbReference>
<evidence type="ECO:0000313" key="2">
    <source>
        <dbReference type="Proteomes" id="UP000015103"/>
    </source>
</evidence>
<dbReference type="EMBL" id="ACPB03012966">
    <property type="status" value="NOT_ANNOTATED_CDS"/>
    <property type="molecule type" value="Genomic_DNA"/>
</dbReference>
<dbReference type="EMBL" id="ACPB03012967">
    <property type="status" value="NOT_ANNOTATED_CDS"/>
    <property type="molecule type" value="Genomic_DNA"/>
</dbReference>
<proteinExistence type="predicted"/>
<accession>T1HGB8</accession>
<dbReference type="Pfam" id="PF10545">
    <property type="entry name" value="MADF_DNA_bdg"/>
    <property type="match status" value="1"/>
</dbReference>
<dbReference type="InterPro" id="IPR006578">
    <property type="entry name" value="MADF-dom"/>
</dbReference>
<dbReference type="InParanoid" id="T1HGB8"/>
<dbReference type="HOGENOM" id="CLU_2674162_0_0_1"/>
<dbReference type="AlphaFoldDB" id="T1HGB8"/>
<dbReference type="Proteomes" id="UP000015103">
    <property type="component" value="Unassembled WGS sequence"/>
</dbReference>
<evidence type="ECO:0000313" key="1">
    <source>
        <dbReference type="EnsemblMetazoa" id="RPRC003091-PA"/>
    </source>
</evidence>
<sequence length="75" mass="8767">MEVEKLISAVFAHECLWNQAHPDHHNRFVLEKEWEEVSTSLNSKSNEAYEWFHLYSGSNPFPINLPFLVSLLPVL</sequence>
<dbReference type="VEuPathDB" id="VectorBase:RPRC003091"/>
<protein>
    <submittedName>
        <fullName evidence="1">MADF domain-containing protein</fullName>
    </submittedName>
</protein>
<name>T1HGB8_RHOPR</name>
<reference evidence="1" key="1">
    <citation type="submission" date="2015-05" db="UniProtKB">
        <authorList>
            <consortium name="EnsemblMetazoa"/>
        </authorList>
    </citation>
    <scope>IDENTIFICATION</scope>
</reference>